<dbReference type="Proteomes" id="UP001140949">
    <property type="component" value="Unassembled WGS sequence"/>
</dbReference>
<reference evidence="2" key="2">
    <citation type="submission" date="2023-04" db="EMBL/GenBank/DDBJ databases">
        <authorList>
            <person name="Bruccoleri R.E."/>
            <person name="Oakeley E.J."/>
            <person name="Faust A.-M."/>
            <person name="Dessus-Babus S."/>
            <person name="Altorfer M."/>
            <person name="Burckhardt D."/>
            <person name="Oertli M."/>
            <person name="Naumann U."/>
            <person name="Petersen F."/>
            <person name="Wong J."/>
        </authorList>
    </citation>
    <scope>NUCLEOTIDE SEQUENCE</scope>
    <source>
        <strain evidence="2">GSM-AAB239-AS_SAM_17_03QT</strain>
        <tissue evidence="2">Leaf</tissue>
    </source>
</reference>
<feature type="compositionally biased region" description="Basic and acidic residues" evidence="1">
    <location>
        <begin position="85"/>
        <end position="95"/>
    </location>
</feature>
<feature type="compositionally biased region" description="Acidic residues" evidence="1">
    <location>
        <begin position="73"/>
        <end position="84"/>
    </location>
</feature>
<accession>A0AAX6F2S8</accession>
<feature type="compositionally biased region" description="Basic and acidic residues" evidence="1">
    <location>
        <begin position="14"/>
        <end position="31"/>
    </location>
</feature>
<dbReference type="EMBL" id="JANAVB010032419">
    <property type="protein sequence ID" value="KAJ6810481.1"/>
    <property type="molecule type" value="Genomic_DNA"/>
</dbReference>
<name>A0AAX6F2S8_IRIPA</name>
<sequence length="322" mass="34056">MAKVCGRRASNRSGRRECCSSKAGGGKEKQSGRGGGGKPVPVLPPPPPPAAPPPTTAAAAPAASAAAAAAAVGDDDDDGVEEAEDRGSDREDRAGPRRPHCAIHGPQGPAQQGVHREGPEGPARPPLRPHSHRVLRRAGPAGLRPAQYGGRLADEECQGRNRRARRAPPLAADRRRCCCCGRHGGRSRSGARLRCRRGPARSGQFDELQLGRHRHGVLLPDGCRALFVPARPAVANQQPRPGPPAVARLQPQPVLVRHGLVGSAEHRRDGSWGQRQYRQLVAASAAVGDRPPVLYSEGTPSVQRLAFGSFLDGLDGFRDRPQ</sequence>
<dbReference type="AlphaFoldDB" id="A0AAX6F2S8"/>
<protein>
    <submittedName>
        <fullName evidence="2">Uncharacterized protein</fullName>
    </submittedName>
</protein>
<feature type="compositionally biased region" description="Pro residues" evidence="1">
    <location>
        <begin position="41"/>
        <end position="55"/>
    </location>
</feature>
<comment type="caution">
    <text evidence="2">The sequence shown here is derived from an EMBL/GenBank/DDBJ whole genome shotgun (WGS) entry which is preliminary data.</text>
</comment>
<organism evidence="2 3">
    <name type="scientific">Iris pallida</name>
    <name type="common">Sweet iris</name>
    <dbReference type="NCBI Taxonomy" id="29817"/>
    <lineage>
        <taxon>Eukaryota</taxon>
        <taxon>Viridiplantae</taxon>
        <taxon>Streptophyta</taxon>
        <taxon>Embryophyta</taxon>
        <taxon>Tracheophyta</taxon>
        <taxon>Spermatophyta</taxon>
        <taxon>Magnoliopsida</taxon>
        <taxon>Liliopsida</taxon>
        <taxon>Asparagales</taxon>
        <taxon>Iridaceae</taxon>
        <taxon>Iridoideae</taxon>
        <taxon>Irideae</taxon>
        <taxon>Iris</taxon>
    </lineage>
</organism>
<feature type="compositionally biased region" description="Low complexity" evidence="1">
    <location>
        <begin position="56"/>
        <end position="72"/>
    </location>
</feature>
<feature type="compositionally biased region" description="Basic residues" evidence="1">
    <location>
        <begin position="127"/>
        <end position="136"/>
    </location>
</feature>
<proteinExistence type="predicted"/>
<evidence type="ECO:0000256" key="1">
    <source>
        <dbReference type="SAM" id="MobiDB-lite"/>
    </source>
</evidence>
<evidence type="ECO:0000313" key="2">
    <source>
        <dbReference type="EMBL" id="KAJ6810481.1"/>
    </source>
</evidence>
<feature type="compositionally biased region" description="Basic residues" evidence="1">
    <location>
        <begin position="1"/>
        <end position="10"/>
    </location>
</feature>
<keyword evidence="3" id="KW-1185">Reference proteome</keyword>
<gene>
    <name evidence="2" type="ORF">M6B38_156525</name>
</gene>
<feature type="region of interest" description="Disordered" evidence="1">
    <location>
        <begin position="1"/>
        <end position="147"/>
    </location>
</feature>
<evidence type="ECO:0000313" key="3">
    <source>
        <dbReference type="Proteomes" id="UP001140949"/>
    </source>
</evidence>
<reference evidence="2" key="1">
    <citation type="journal article" date="2023" name="GigaByte">
        <title>Genome assembly of the bearded iris, Iris pallida Lam.</title>
        <authorList>
            <person name="Bruccoleri R.E."/>
            <person name="Oakeley E.J."/>
            <person name="Faust A.M.E."/>
            <person name="Altorfer M."/>
            <person name="Dessus-Babus S."/>
            <person name="Burckhardt D."/>
            <person name="Oertli M."/>
            <person name="Naumann U."/>
            <person name="Petersen F."/>
            <person name="Wong J."/>
        </authorList>
    </citation>
    <scope>NUCLEOTIDE SEQUENCE</scope>
    <source>
        <strain evidence="2">GSM-AAB239-AS_SAM_17_03QT</strain>
    </source>
</reference>